<evidence type="ECO:0000256" key="1">
    <source>
        <dbReference type="ARBA" id="ARBA00004141"/>
    </source>
</evidence>
<evidence type="ECO:0000256" key="5">
    <source>
        <dbReference type="SAM" id="Phobius"/>
    </source>
</evidence>
<dbReference type="GO" id="GO:0016020">
    <property type="term" value="C:membrane"/>
    <property type="evidence" value="ECO:0007669"/>
    <property type="project" value="UniProtKB-SubCell"/>
</dbReference>
<comment type="subcellular location">
    <subcellularLocation>
        <location evidence="1">Membrane</location>
        <topology evidence="1">Multi-pass membrane protein</topology>
    </subcellularLocation>
</comment>
<organism evidence="6 7">
    <name type="scientific">Lagenidium giganteum</name>
    <dbReference type="NCBI Taxonomy" id="4803"/>
    <lineage>
        <taxon>Eukaryota</taxon>
        <taxon>Sar</taxon>
        <taxon>Stramenopiles</taxon>
        <taxon>Oomycota</taxon>
        <taxon>Peronosporomycetes</taxon>
        <taxon>Pythiales</taxon>
        <taxon>Pythiaceae</taxon>
    </lineage>
</organism>
<evidence type="ECO:0000256" key="3">
    <source>
        <dbReference type="ARBA" id="ARBA00022989"/>
    </source>
</evidence>
<name>A0AAV2Z414_9STRA</name>
<feature type="transmembrane region" description="Helical" evidence="5">
    <location>
        <begin position="200"/>
        <end position="220"/>
    </location>
</feature>
<dbReference type="EMBL" id="DAKRPA010000036">
    <property type="protein sequence ID" value="DBA02096.1"/>
    <property type="molecule type" value="Genomic_DNA"/>
</dbReference>
<feature type="transmembrane region" description="Helical" evidence="5">
    <location>
        <begin position="106"/>
        <end position="127"/>
    </location>
</feature>
<feature type="transmembrane region" description="Helical" evidence="5">
    <location>
        <begin position="363"/>
        <end position="384"/>
    </location>
</feature>
<evidence type="ECO:0000256" key="4">
    <source>
        <dbReference type="ARBA" id="ARBA00023136"/>
    </source>
</evidence>
<feature type="transmembrane region" description="Helical" evidence="5">
    <location>
        <begin position="337"/>
        <end position="357"/>
    </location>
</feature>
<feature type="transmembrane region" description="Helical" evidence="5">
    <location>
        <begin position="307"/>
        <end position="325"/>
    </location>
</feature>
<feature type="transmembrane region" description="Helical" evidence="5">
    <location>
        <begin position="270"/>
        <end position="295"/>
    </location>
</feature>
<evidence type="ECO:0000256" key="2">
    <source>
        <dbReference type="ARBA" id="ARBA00022692"/>
    </source>
</evidence>
<dbReference type="Pfam" id="PF07690">
    <property type="entry name" value="MFS_1"/>
    <property type="match status" value="1"/>
</dbReference>
<protein>
    <submittedName>
        <fullName evidence="6">Uncharacterized protein</fullName>
    </submittedName>
</protein>
<dbReference type="InterPro" id="IPR036259">
    <property type="entry name" value="MFS_trans_sf"/>
</dbReference>
<dbReference type="Proteomes" id="UP001146120">
    <property type="component" value="Unassembled WGS sequence"/>
</dbReference>
<evidence type="ECO:0000313" key="7">
    <source>
        <dbReference type="Proteomes" id="UP001146120"/>
    </source>
</evidence>
<dbReference type="AlphaFoldDB" id="A0AAV2Z414"/>
<dbReference type="GO" id="GO:0022857">
    <property type="term" value="F:transmembrane transporter activity"/>
    <property type="evidence" value="ECO:0007669"/>
    <property type="project" value="InterPro"/>
</dbReference>
<gene>
    <name evidence="6" type="ORF">N0F65_011163</name>
</gene>
<accession>A0AAV2Z414</accession>
<comment type="caution">
    <text evidence="6">The sequence shown here is derived from an EMBL/GenBank/DDBJ whole genome shotgun (WGS) entry which is preliminary data.</text>
</comment>
<reference evidence="6" key="1">
    <citation type="submission" date="2022-11" db="EMBL/GenBank/DDBJ databases">
        <authorList>
            <person name="Morgan W.R."/>
            <person name="Tartar A."/>
        </authorList>
    </citation>
    <scope>NUCLEOTIDE SEQUENCE</scope>
    <source>
        <strain evidence="6">ARSEF 373</strain>
    </source>
</reference>
<proteinExistence type="predicted"/>
<dbReference type="Gene3D" id="1.20.1250.20">
    <property type="entry name" value="MFS general substrate transporter like domains"/>
    <property type="match status" value="2"/>
</dbReference>
<keyword evidence="4 5" id="KW-0472">Membrane</keyword>
<keyword evidence="2 5" id="KW-0812">Transmembrane</keyword>
<dbReference type="PANTHER" id="PTHR21576">
    <property type="entry name" value="UNCHARACTERIZED NODULIN-LIKE PROTEIN"/>
    <property type="match status" value="1"/>
</dbReference>
<dbReference type="InterPro" id="IPR011701">
    <property type="entry name" value="MFS"/>
</dbReference>
<feature type="transmembrane region" description="Helical" evidence="5">
    <location>
        <begin position="72"/>
        <end position="94"/>
    </location>
</feature>
<dbReference type="PANTHER" id="PTHR21576:SF158">
    <property type="entry name" value="RIBOSOMAL RNA-PROCESSING PROTEIN 12-LIKE CONSERVED DOMAIN-CONTAINING PROTEIN"/>
    <property type="match status" value="1"/>
</dbReference>
<feature type="transmembrane region" description="Helical" evidence="5">
    <location>
        <begin position="171"/>
        <end position="194"/>
    </location>
</feature>
<evidence type="ECO:0000313" key="6">
    <source>
        <dbReference type="EMBL" id="DBA02096.1"/>
    </source>
</evidence>
<sequence>MVSVGHTTDHRRWNALFVGRLTFEKGGAMRLRYDCAVKRWLALFAGILSMLGVGSLYAISAWNAQLKVHLHYSQAGIATVSSLAVMGPYLSYLPGVVFDRIGVSKALVAGAGGLGVLHLFLWVALVYCPTRVSPLVVGVTYLLVGVFGAFYVISSLITLEGVFGDANRGKVMATLMSAYSCGGAVFAFVVHHFFDDNVPGYFLFLSVFLVASGVFAWSLFSPRKAREECTRLSPKSVNDRSADNAAAVVAATTEDLDDVTGVQLLTCPRFWLLFTAVLIVIGAGLFVMSNVSFIVESLHGPMDQVPIMIALFSVGNTSARVLTGVASDHVIATCPRAYFGAFAAAATVLTQLLFLVIPRGWLAVPVLCAGLAEGVMFGTFPVIVREAFGVEHFGKNFGLVSIANAVGFPLVLNPFATVFYHRGAEVVNGVEKCFGEDCYRPVFLLVIALCAVAAACCAKLARIQNRRRNYRHVPV</sequence>
<feature type="transmembrane region" description="Helical" evidence="5">
    <location>
        <begin position="396"/>
        <end position="421"/>
    </location>
</feature>
<feature type="transmembrane region" description="Helical" evidence="5">
    <location>
        <begin position="139"/>
        <end position="159"/>
    </location>
</feature>
<feature type="transmembrane region" description="Helical" evidence="5">
    <location>
        <begin position="40"/>
        <end position="60"/>
    </location>
</feature>
<dbReference type="SUPFAM" id="SSF103473">
    <property type="entry name" value="MFS general substrate transporter"/>
    <property type="match status" value="1"/>
</dbReference>
<keyword evidence="7" id="KW-1185">Reference proteome</keyword>
<keyword evidence="3 5" id="KW-1133">Transmembrane helix</keyword>
<reference evidence="6" key="2">
    <citation type="journal article" date="2023" name="Microbiol Resour">
        <title>Decontamination and Annotation of the Draft Genome Sequence of the Oomycete Lagenidium giganteum ARSEF 373.</title>
        <authorList>
            <person name="Morgan W.R."/>
            <person name="Tartar A."/>
        </authorList>
    </citation>
    <scope>NUCLEOTIDE SEQUENCE</scope>
    <source>
        <strain evidence="6">ARSEF 373</strain>
    </source>
</reference>
<feature type="transmembrane region" description="Helical" evidence="5">
    <location>
        <begin position="441"/>
        <end position="461"/>
    </location>
</feature>